<comment type="subcellular location">
    <subcellularLocation>
        <location evidence="1 6">Bacterial flagellum basal body</location>
    </subcellularLocation>
</comment>
<dbReference type="NCBIfam" id="TIGR01396">
    <property type="entry name" value="FlgB"/>
    <property type="match status" value="1"/>
</dbReference>
<evidence type="ECO:0000256" key="6">
    <source>
        <dbReference type="PIRNR" id="PIRNR002889"/>
    </source>
</evidence>
<evidence type="ECO:0000259" key="7">
    <source>
        <dbReference type="Pfam" id="PF00460"/>
    </source>
</evidence>
<feature type="domain" description="Flagellar basal body rod protein N-terminal" evidence="7">
    <location>
        <begin position="17"/>
        <end position="40"/>
    </location>
</feature>
<dbReference type="Proteomes" id="UP000053326">
    <property type="component" value="Unassembled WGS sequence"/>
</dbReference>
<organism evidence="8 9">
    <name type="scientific">Thermacetogenium phaeum</name>
    <dbReference type="NCBI Taxonomy" id="85874"/>
    <lineage>
        <taxon>Bacteria</taxon>
        <taxon>Bacillati</taxon>
        <taxon>Bacillota</taxon>
        <taxon>Clostridia</taxon>
        <taxon>Thermoanaerobacterales</taxon>
        <taxon>Thermoanaerobacteraceae</taxon>
        <taxon>Thermacetogenium</taxon>
    </lineage>
</organism>
<gene>
    <name evidence="8" type="ORF">XD66_1092</name>
</gene>
<dbReference type="Pfam" id="PF00460">
    <property type="entry name" value="Flg_bb_rod"/>
    <property type="match status" value="1"/>
</dbReference>
<dbReference type="EMBL" id="LGFO01000142">
    <property type="protein sequence ID" value="KUK36201.1"/>
    <property type="molecule type" value="Genomic_DNA"/>
</dbReference>
<evidence type="ECO:0000256" key="5">
    <source>
        <dbReference type="ARBA" id="ARBA00024934"/>
    </source>
</evidence>
<sequence length="132" mass="14787">MIADLGQPLVPLLQKALDAGWLRQQVISYNIANASTPNYKRWDVDFGKIFKEKAACSLPLARTHHAHFAEKESGISGLIYRDLQSRLRNDGNNVDPDAEMALQAATVLQYNLLTRLVSDHLNMLRTAITEGR</sequence>
<dbReference type="GO" id="GO:0030694">
    <property type="term" value="C:bacterial-type flagellum basal body, rod"/>
    <property type="evidence" value="ECO:0007669"/>
    <property type="project" value="InterPro"/>
</dbReference>
<comment type="similarity">
    <text evidence="2 6">Belongs to the flagella basal body rod proteins family.</text>
</comment>
<comment type="function">
    <text evidence="5 6">Structural component of flagellum, the bacterial motility apparatus. Part of the rod structure of flagellar basal body.</text>
</comment>
<dbReference type="OMA" id="QAHHFKS"/>
<comment type="caution">
    <text evidence="8">The sequence shown here is derived from an EMBL/GenBank/DDBJ whole genome shotgun (WGS) entry which is preliminary data.</text>
</comment>
<keyword evidence="8" id="KW-0966">Cell projection</keyword>
<dbReference type="PIRSF" id="PIRSF002889">
    <property type="entry name" value="Rod_FlgB"/>
    <property type="match status" value="1"/>
</dbReference>
<evidence type="ECO:0000313" key="9">
    <source>
        <dbReference type="Proteomes" id="UP000053326"/>
    </source>
</evidence>
<reference evidence="9" key="1">
    <citation type="journal article" date="2015" name="MBio">
        <title>Genome-Resolved Metagenomic Analysis Reveals Roles for Candidate Phyla and Other Microbial Community Members in Biogeochemical Transformations in Oil Reservoirs.</title>
        <authorList>
            <person name="Hu P."/>
            <person name="Tom L."/>
            <person name="Singh A."/>
            <person name="Thomas B.C."/>
            <person name="Baker B.J."/>
            <person name="Piceno Y.M."/>
            <person name="Andersen G.L."/>
            <person name="Banfield J.F."/>
        </authorList>
    </citation>
    <scope>NUCLEOTIDE SEQUENCE [LARGE SCALE GENOMIC DNA]</scope>
</reference>
<keyword evidence="8" id="KW-0282">Flagellum</keyword>
<protein>
    <recommendedName>
        <fullName evidence="3 6">Flagellar basal body rod protein FlgB</fullName>
    </recommendedName>
</protein>
<keyword evidence="8" id="KW-0969">Cilium</keyword>
<evidence type="ECO:0000256" key="1">
    <source>
        <dbReference type="ARBA" id="ARBA00004117"/>
    </source>
</evidence>
<evidence type="ECO:0000313" key="8">
    <source>
        <dbReference type="EMBL" id="KUK36201.1"/>
    </source>
</evidence>
<keyword evidence="4 6" id="KW-0975">Bacterial flagellum</keyword>
<dbReference type="InterPro" id="IPR006300">
    <property type="entry name" value="FlgB"/>
</dbReference>
<dbReference type="AlphaFoldDB" id="A0A117LBA0"/>
<evidence type="ECO:0000256" key="2">
    <source>
        <dbReference type="ARBA" id="ARBA00009677"/>
    </source>
</evidence>
<name>A0A117LBA0_9THEO</name>
<dbReference type="InterPro" id="IPR001444">
    <property type="entry name" value="Flag_bb_rod_N"/>
</dbReference>
<proteinExistence type="inferred from homology"/>
<evidence type="ECO:0000256" key="3">
    <source>
        <dbReference type="ARBA" id="ARBA00014376"/>
    </source>
</evidence>
<comment type="subunit">
    <text evidence="6">The basal body constitutes a major portion of the flagellar organelle and consists of a number of rings mounted on a central rod.</text>
</comment>
<dbReference type="GO" id="GO:0071973">
    <property type="term" value="P:bacterial-type flagellum-dependent cell motility"/>
    <property type="evidence" value="ECO:0007669"/>
    <property type="project" value="InterPro"/>
</dbReference>
<accession>A0A117LBA0</accession>
<evidence type="ECO:0000256" key="4">
    <source>
        <dbReference type="ARBA" id="ARBA00023143"/>
    </source>
</evidence>